<dbReference type="EMBL" id="CP132914">
    <property type="protein sequence ID" value="WMB72325.1"/>
    <property type="molecule type" value="Genomic_DNA"/>
</dbReference>
<feature type="domain" description="Ketopantoate reductase C-terminal" evidence="12">
    <location>
        <begin position="197"/>
        <end position="317"/>
    </location>
</feature>
<dbReference type="GO" id="GO:0005737">
    <property type="term" value="C:cytoplasm"/>
    <property type="evidence" value="ECO:0007669"/>
    <property type="project" value="TreeGrafter"/>
</dbReference>
<dbReference type="InterPro" id="IPR013332">
    <property type="entry name" value="KPR_N"/>
</dbReference>
<dbReference type="PANTHER" id="PTHR43765:SF2">
    <property type="entry name" value="2-DEHYDROPANTOATE 2-REDUCTASE"/>
    <property type="match status" value="1"/>
</dbReference>
<evidence type="ECO:0000256" key="3">
    <source>
        <dbReference type="ARBA" id="ARBA00013014"/>
    </source>
</evidence>
<accession>A0AA50Q5Z9</accession>
<feature type="domain" description="Ketopantoate reductase N-terminal" evidence="11">
    <location>
        <begin position="13"/>
        <end position="170"/>
    </location>
</feature>
<dbReference type="EC" id="1.1.1.169" evidence="3 10"/>
<dbReference type="SUPFAM" id="SSF51735">
    <property type="entry name" value="NAD(P)-binding Rossmann-fold domains"/>
    <property type="match status" value="1"/>
</dbReference>
<dbReference type="GO" id="GO:0015940">
    <property type="term" value="P:pantothenate biosynthetic process"/>
    <property type="evidence" value="ECO:0007669"/>
    <property type="project" value="UniProtKB-KW"/>
</dbReference>
<dbReference type="InterPro" id="IPR050838">
    <property type="entry name" value="Ketopantoate_reductase"/>
</dbReference>
<dbReference type="SUPFAM" id="SSF48179">
    <property type="entry name" value="6-phosphogluconate dehydrogenase C-terminal domain-like"/>
    <property type="match status" value="1"/>
</dbReference>
<dbReference type="PANTHER" id="PTHR43765">
    <property type="entry name" value="2-DEHYDROPANTOATE 2-REDUCTASE-RELATED"/>
    <property type="match status" value="1"/>
</dbReference>
<dbReference type="InterPro" id="IPR008927">
    <property type="entry name" value="6-PGluconate_DH-like_C_sf"/>
</dbReference>
<gene>
    <name evidence="13" type="ORF">RA178_18175</name>
</gene>
<dbReference type="FunFam" id="1.10.1040.10:FF:000017">
    <property type="entry name" value="2-dehydropantoate 2-reductase"/>
    <property type="match status" value="1"/>
</dbReference>
<dbReference type="AlphaFoldDB" id="A0AA50Q5Z9"/>
<dbReference type="NCBIfam" id="TIGR00745">
    <property type="entry name" value="apbA_panE"/>
    <property type="match status" value="1"/>
</dbReference>
<evidence type="ECO:0000256" key="7">
    <source>
        <dbReference type="ARBA" id="ARBA00023002"/>
    </source>
</evidence>
<keyword evidence="6 10" id="KW-0521">NADP</keyword>
<evidence type="ECO:0000313" key="13">
    <source>
        <dbReference type="EMBL" id="WMB72325.1"/>
    </source>
</evidence>
<evidence type="ECO:0000259" key="12">
    <source>
        <dbReference type="Pfam" id="PF08546"/>
    </source>
</evidence>
<evidence type="ECO:0000256" key="5">
    <source>
        <dbReference type="ARBA" id="ARBA00022655"/>
    </source>
</evidence>
<dbReference type="Proteomes" id="UP001236800">
    <property type="component" value="Chromosome"/>
</dbReference>
<evidence type="ECO:0000256" key="2">
    <source>
        <dbReference type="ARBA" id="ARBA00007870"/>
    </source>
</evidence>
<comment type="function">
    <text evidence="10">Catalyzes the NADPH-dependent reduction of ketopantoate into pantoic acid.</text>
</comment>
<name>A0AA50Q5Z9_9GAMM</name>
<dbReference type="InterPro" id="IPR013328">
    <property type="entry name" value="6PGD_dom2"/>
</dbReference>
<reference evidence="13" key="1">
    <citation type="submission" date="2023-08" db="EMBL/GenBank/DDBJ databases">
        <title>Complete genome sequence of Shewanella oncorhynchi Z-P2, a siderophore putrebactin-producing bacterium.</title>
        <authorList>
            <person name="Zhang Y."/>
        </authorList>
    </citation>
    <scope>NUCLEOTIDE SEQUENCE</scope>
    <source>
        <strain evidence="13">Z-P2</strain>
    </source>
</reference>
<dbReference type="Pfam" id="PF02558">
    <property type="entry name" value="ApbA"/>
    <property type="match status" value="1"/>
</dbReference>
<evidence type="ECO:0000256" key="9">
    <source>
        <dbReference type="ARBA" id="ARBA00048793"/>
    </source>
</evidence>
<dbReference type="RefSeq" id="WP_306683187.1">
    <property type="nucleotide sequence ID" value="NZ_CP132914.1"/>
</dbReference>
<dbReference type="GO" id="GO:0050661">
    <property type="term" value="F:NADP binding"/>
    <property type="evidence" value="ECO:0007669"/>
    <property type="project" value="TreeGrafter"/>
</dbReference>
<comment type="catalytic activity">
    <reaction evidence="9 10">
        <text>(R)-pantoate + NADP(+) = 2-dehydropantoate + NADPH + H(+)</text>
        <dbReference type="Rhea" id="RHEA:16233"/>
        <dbReference type="ChEBI" id="CHEBI:11561"/>
        <dbReference type="ChEBI" id="CHEBI:15378"/>
        <dbReference type="ChEBI" id="CHEBI:15980"/>
        <dbReference type="ChEBI" id="CHEBI:57783"/>
        <dbReference type="ChEBI" id="CHEBI:58349"/>
        <dbReference type="EC" id="1.1.1.169"/>
    </reaction>
</comment>
<evidence type="ECO:0000256" key="4">
    <source>
        <dbReference type="ARBA" id="ARBA00019465"/>
    </source>
</evidence>
<dbReference type="GeneID" id="301341152"/>
<keyword evidence="7 10" id="KW-0560">Oxidoreductase</keyword>
<dbReference type="Pfam" id="PF08546">
    <property type="entry name" value="ApbA_C"/>
    <property type="match status" value="1"/>
</dbReference>
<evidence type="ECO:0000256" key="8">
    <source>
        <dbReference type="ARBA" id="ARBA00032024"/>
    </source>
</evidence>
<organism evidence="13">
    <name type="scientific">Shewanella oncorhynchi</name>
    <dbReference type="NCBI Taxonomy" id="2726434"/>
    <lineage>
        <taxon>Bacteria</taxon>
        <taxon>Pseudomonadati</taxon>
        <taxon>Pseudomonadota</taxon>
        <taxon>Gammaproteobacteria</taxon>
        <taxon>Alteromonadales</taxon>
        <taxon>Shewanellaceae</taxon>
        <taxon>Shewanella</taxon>
    </lineage>
</organism>
<keyword evidence="5 10" id="KW-0566">Pantothenate biosynthesis</keyword>
<evidence type="ECO:0000256" key="10">
    <source>
        <dbReference type="RuleBase" id="RU362068"/>
    </source>
</evidence>
<dbReference type="Gene3D" id="3.40.50.720">
    <property type="entry name" value="NAD(P)-binding Rossmann-like Domain"/>
    <property type="match status" value="1"/>
</dbReference>
<evidence type="ECO:0000256" key="1">
    <source>
        <dbReference type="ARBA" id="ARBA00004994"/>
    </source>
</evidence>
<dbReference type="InterPro" id="IPR003710">
    <property type="entry name" value="ApbA"/>
</dbReference>
<dbReference type="InterPro" id="IPR036291">
    <property type="entry name" value="NAD(P)-bd_dom_sf"/>
</dbReference>
<dbReference type="KEGG" id="sog:RA178_18175"/>
<protein>
    <recommendedName>
        <fullName evidence="4 10">2-dehydropantoate 2-reductase</fullName>
        <ecNumber evidence="3 10">1.1.1.169</ecNumber>
    </recommendedName>
    <alternativeName>
        <fullName evidence="8 10">Ketopantoate reductase</fullName>
    </alternativeName>
</protein>
<comment type="similarity">
    <text evidence="2 10">Belongs to the ketopantoate reductase family.</text>
</comment>
<dbReference type="GO" id="GO:0008677">
    <property type="term" value="F:2-dehydropantoate 2-reductase activity"/>
    <property type="evidence" value="ECO:0007669"/>
    <property type="project" value="UniProtKB-EC"/>
</dbReference>
<evidence type="ECO:0000256" key="6">
    <source>
        <dbReference type="ARBA" id="ARBA00022857"/>
    </source>
</evidence>
<sequence>MTHAVNINRVVDIAILGAGAVGQLICHQLTTAGMGVALIGRDSIVSIQQTLSVTPLAPANDNQQKTQALQYSVPILTANALDNIRLVIVCVKAYQVLDALLPLLNQLPRQCHILLLHNGMGPHLALAPLIDAQADSRGLSLGTTSQGVLRQASWQIRQTGQGLTQFGHFTGTELTEHYRNALLAAIPNSEWVDAIVPCLWQKLAVNAAINPLTALYQCPNGTLAEPGFSDMIKGILDELVTVATLEGVPLDKQLLHDRVYQVIRLTAGNSSSMHQDIAHQRRTEIDQINGYICERAQAHGLSAPVNADLWARIKQLEA</sequence>
<evidence type="ECO:0000259" key="11">
    <source>
        <dbReference type="Pfam" id="PF02558"/>
    </source>
</evidence>
<dbReference type="Gene3D" id="1.10.1040.10">
    <property type="entry name" value="N-(1-d-carboxylethyl)-l-norvaline Dehydrogenase, domain 2"/>
    <property type="match status" value="1"/>
</dbReference>
<proteinExistence type="inferred from homology"/>
<comment type="pathway">
    <text evidence="1 10">Cofactor biosynthesis; (R)-pantothenate biosynthesis; (R)-pantoate from 3-methyl-2-oxobutanoate: step 2/2.</text>
</comment>
<dbReference type="InterPro" id="IPR013752">
    <property type="entry name" value="KPA_reductase"/>
</dbReference>